<keyword evidence="12" id="KW-0325">Glycoprotein</keyword>
<dbReference type="InParanoid" id="A0A6J2WUE5"/>
<keyword evidence="3" id="KW-0597">Phosphoprotein</keyword>
<evidence type="ECO:0000256" key="12">
    <source>
        <dbReference type="ARBA" id="ARBA00023180"/>
    </source>
</evidence>
<dbReference type="PANTHER" id="PTHR24043:SF5">
    <property type="entry name" value="SCAVENGER RECEPTOR CLASS F MEMBER 2"/>
    <property type="match status" value="1"/>
</dbReference>
<keyword evidence="7" id="KW-0130">Cell adhesion</keyword>
<proteinExistence type="predicted"/>
<evidence type="ECO:0000256" key="14">
    <source>
        <dbReference type="SAM" id="MobiDB-lite"/>
    </source>
</evidence>
<evidence type="ECO:0000256" key="11">
    <source>
        <dbReference type="ARBA" id="ARBA00023170"/>
    </source>
</evidence>
<dbReference type="SMART" id="SM00181">
    <property type="entry name" value="EGF"/>
    <property type="match status" value="9"/>
</dbReference>
<feature type="region of interest" description="Disordered" evidence="14">
    <location>
        <begin position="529"/>
        <end position="938"/>
    </location>
</feature>
<dbReference type="PRINTS" id="PR00011">
    <property type="entry name" value="EGFLAMININ"/>
</dbReference>
<feature type="compositionally biased region" description="Basic and acidic residues" evidence="14">
    <location>
        <begin position="709"/>
        <end position="737"/>
    </location>
</feature>
<organism evidence="16 17">
    <name type="scientific">Chanos chanos</name>
    <name type="common">Milkfish</name>
    <name type="synonym">Mugil chanos</name>
    <dbReference type="NCBI Taxonomy" id="29144"/>
    <lineage>
        <taxon>Eukaryota</taxon>
        <taxon>Metazoa</taxon>
        <taxon>Chordata</taxon>
        <taxon>Craniata</taxon>
        <taxon>Vertebrata</taxon>
        <taxon>Euteleostomi</taxon>
        <taxon>Actinopterygii</taxon>
        <taxon>Neopterygii</taxon>
        <taxon>Teleostei</taxon>
        <taxon>Ostariophysi</taxon>
        <taxon>Gonorynchiformes</taxon>
        <taxon>Chanidae</taxon>
        <taxon>Chanos</taxon>
    </lineage>
</organism>
<name>A0A6J2WUE5_CHACN</name>
<evidence type="ECO:0000313" key="17">
    <source>
        <dbReference type="RefSeq" id="XP_030647817.1"/>
    </source>
</evidence>
<dbReference type="Pfam" id="PF00053">
    <property type="entry name" value="EGF_laminin"/>
    <property type="match status" value="2"/>
</dbReference>
<gene>
    <name evidence="17" type="primary">scarf2</name>
</gene>
<dbReference type="SUPFAM" id="SSF57184">
    <property type="entry name" value="Growth factor receptor domain"/>
    <property type="match status" value="1"/>
</dbReference>
<dbReference type="AlphaFoldDB" id="A0A6J2WUE5"/>
<dbReference type="FunFam" id="2.170.300.10:FF:000041">
    <property type="entry name" value="Tyrosine protein kinase receptor tie-1, putative"/>
    <property type="match status" value="1"/>
</dbReference>
<evidence type="ECO:0000313" key="16">
    <source>
        <dbReference type="Proteomes" id="UP000504632"/>
    </source>
</evidence>
<feature type="domain" description="EGF-like" evidence="15">
    <location>
        <begin position="361"/>
        <end position="396"/>
    </location>
</feature>
<dbReference type="GO" id="GO:0005925">
    <property type="term" value="C:focal adhesion"/>
    <property type="evidence" value="ECO:0007669"/>
    <property type="project" value="TreeGrafter"/>
</dbReference>
<evidence type="ECO:0000256" key="3">
    <source>
        <dbReference type="ARBA" id="ARBA00022553"/>
    </source>
</evidence>
<evidence type="ECO:0000256" key="9">
    <source>
        <dbReference type="ARBA" id="ARBA00023136"/>
    </source>
</evidence>
<dbReference type="InterPro" id="IPR000742">
    <property type="entry name" value="EGF"/>
</dbReference>
<protein>
    <submittedName>
        <fullName evidence="17">Scavenger receptor class F member 2</fullName>
    </submittedName>
</protein>
<keyword evidence="16" id="KW-1185">Reference proteome</keyword>
<dbReference type="InterPro" id="IPR042635">
    <property type="entry name" value="MEGF10/SREC1/2-like"/>
</dbReference>
<evidence type="ECO:0000256" key="7">
    <source>
        <dbReference type="ARBA" id="ARBA00022889"/>
    </source>
</evidence>
<feature type="disulfide bond" evidence="13">
    <location>
        <begin position="93"/>
        <end position="102"/>
    </location>
</feature>
<accession>A0A6J2WUE5</accession>
<evidence type="ECO:0000256" key="4">
    <source>
        <dbReference type="ARBA" id="ARBA00022692"/>
    </source>
</evidence>
<evidence type="ECO:0000256" key="5">
    <source>
        <dbReference type="ARBA" id="ARBA00022729"/>
    </source>
</evidence>
<comment type="subcellular location">
    <subcellularLocation>
        <location evidence="1">Membrane</location>
        <topology evidence="1">Single-pass type I membrane protein</topology>
    </subcellularLocation>
</comment>
<evidence type="ECO:0000256" key="13">
    <source>
        <dbReference type="PROSITE-ProRule" id="PRU00076"/>
    </source>
</evidence>
<evidence type="ECO:0000259" key="15">
    <source>
        <dbReference type="PROSITE" id="PS50026"/>
    </source>
</evidence>
<dbReference type="Gene3D" id="2.170.300.10">
    <property type="entry name" value="Tie2 ligand-binding domain superfamily"/>
    <property type="match status" value="3"/>
</dbReference>
<keyword evidence="9" id="KW-0472">Membrane</keyword>
<dbReference type="InterPro" id="IPR002049">
    <property type="entry name" value="LE_dom"/>
</dbReference>
<dbReference type="Proteomes" id="UP000504632">
    <property type="component" value="Chromosome 14"/>
</dbReference>
<keyword evidence="6" id="KW-0677">Repeat</keyword>
<feature type="compositionally biased region" description="Basic and acidic residues" evidence="14">
    <location>
        <begin position="915"/>
        <end position="925"/>
    </location>
</feature>
<dbReference type="GO" id="GO:0007157">
    <property type="term" value="P:heterophilic cell-cell adhesion via plasma membrane cell adhesion molecules"/>
    <property type="evidence" value="ECO:0007669"/>
    <property type="project" value="TreeGrafter"/>
</dbReference>
<dbReference type="PROSITE" id="PS00022">
    <property type="entry name" value="EGF_1"/>
    <property type="match status" value="4"/>
</dbReference>
<evidence type="ECO:0000256" key="8">
    <source>
        <dbReference type="ARBA" id="ARBA00022989"/>
    </source>
</evidence>
<dbReference type="RefSeq" id="XP_030647817.1">
    <property type="nucleotide sequence ID" value="XM_030791957.1"/>
</dbReference>
<feature type="compositionally biased region" description="Polar residues" evidence="14">
    <location>
        <begin position="852"/>
        <end position="866"/>
    </location>
</feature>
<feature type="compositionally biased region" description="Basic residues" evidence="14">
    <location>
        <begin position="904"/>
        <end position="914"/>
    </location>
</feature>
<keyword evidence="8" id="KW-1133">Transmembrane helix</keyword>
<keyword evidence="4" id="KW-0812">Transmembrane</keyword>
<dbReference type="CTD" id="91179"/>
<keyword evidence="10 13" id="KW-1015">Disulfide bond</keyword>
<keyword evidence="5" id="KW-0732">Signal</keyword>
<dbReference type="PROSITE" id="PS50026">
    <property type="entry name" value="EGF_3"/>
    <property type="match status" value="2"/>
</dbReference>
<dbReference type="PANTHER" id="PTHR24043">
    <property type="entry name" value="SCAVENGER RECEPTOR CLASS F"/>
    <property type="match status" value="1"/>
</dbReference>
<evidence type="ECO:0000256" key="1">
    <source>
        <dbReference type="ARBA" id="ARBA00004479"/>
    </source>
</evidence>
<reference evidence="17" key="1">
    <citation type="submission" date="2025-08" db="UniProtKB">
        <authorList>
            <consortium name="RefSeq"/>
        </authorList>
    </citation>
    <scope>IDENTIFICATION</scope>
</reference>
<dbReference type="GO" id="GO:0016020">
    <property type="term" value="C:membrane"/>
    <property type="evidence" value="ECO:0007669"/>
    <property type="project" value="UniProtKB-SubCell"/>
</dbReference>
<dbReference type="GO" id="GO:0005044">
    <property type="term" value="F:scavenger receptor activity"/>
    <property type="evidence" value="ECO:0007669"/>
    <property type="project" value="InterPro"/>
</dbReference>
<sequence length="938" mass="102348">MPSVKSAWKDAAFRTMEVKSTFAVVVLVLFICPTFSQKLNPKGRNVCKAPGSSELVCCNGWGQLGEECLTPLCEGNFTCKENEVCVRPNECRCRHGYFGASCDTKCPTQFWGPDCKGKCTCFPNGRCDDVTGKCTCNPNRWGENCERPCTCQHGKCDQETGKCACHPGYWGPQCATACYCTINSVCDQTTGRCICNPGWYGRSCGMQCSCNNSPCEQFSGRCQCRNGRWGQRCEGQCQCSHGKCNQANGSCTCFPGYRGKFCREPCPAGFYGQNCRRKCGHCKGQQPCKVTEGRCVTCERGWNGTKCDKICDPGFFGENCQEQCPPCKDGHPCNHTDGRCSHCNPGWIGDHCEMRCPNGTYGENCDNNCSHCLNGNCHFVTGECLCDPGFYGTYCNLTCEFGQFGVNCAQTCPCHDLNCDPVSGACHLQPNQRVGVIAAGTLVSFLLLLLLFLLCCCSFCHGKDENNPDHDNATNRKKAKRILCGRFSRISTKLPRIPLRRQKLPKVVVAHHDPENTFNCSFIEPPSAVEQPSPSWSSQESFSSFEASEEGPVYCVPTEDTVGETNEKNVGEGHNNTVSEETAAPGENDAGEYTSLKDTRATKPSVDGSDQPLLKSSDSDGSTSGSESLYARIARISKHSKEEEDSGASEMKANGKAPSLERTKPRPPDPSTKPKVSWIHGTAGANQSEKGQAPTPPKEKKRTSVEGSGKGEEKQRTKDKSGKNRDQKNQDGKKEDSNDSPSKHKPRKLREDPIEHINGAVQNALKKIGNFHSEKKGSDTPKEPPKSPKIMHPHMNSEAATLLAAQLKEKTQSLNRNDGSGMKPNGLSTPQASREKPTPPQKAKRSVAGIHQGSNKPLLPTSSNLQKMVAPVTDNLSTELKSPERQEINGSKSVDGGEPTPKKTPIKKPPRKKCKEGTAETEIKTTPKTAIMPPQIVK</sequence>
<dbReference type="InterPro" id="IPR009030">
    <property type="entry name" value="Growth_fac_rcpt_cys_sf"/>
</dbReference>
<comment type="caution">
    <text evidence="13">Lacks conserved residue(s) required for the propagation of feature annotation.</text>
</comment>
<feature type="domain" description="EGF-like" evidence="15">
    <location>
        <begin position="64"/>
        <end position="103"/>
    </location>
</feature>
<feature type="compositionally biased region" description="Low complexity" evidence="14">
    <location>
        <begin position="619"/>
        <end position="628"/>
    </location>
</feature>
<dbReference type="OrthoDB" id="6130531at2759"/>
<evidence type="ECO:0000256" key="2">
    <source>
        <dbReference type="ARBA" id="ARBA00022536"/>
    </source>
</evidence>
<evidence type="ECO:0000256" key="6">
    <source>
        <dbReference type="ARBA" id="ARBA00022737"/>
    </source>
</evidence>
<evidence type="ECO:0000256" key="10">
    <source>
        <dbReference type="ARBA" id="ARBA00023157"/>
    </source>
</evidence>
<dbReference type="SMART" id="SM00180">
    <property type="entry name" value="EGF_Lam"/>
    <property type="match status" value="5"/>
</dbReference>
<dbReference type="FunFam" id="2.170.300.10:FF:000013">
    <property type="entry name" value="Scavenger receptor class F, member 2"/>
    <property type="match status" value="1"/>
</dbReference>
<keyword evidence="11 17" id="KW-0675">Receptor</keyword>
<feature type="disulfide bond" evidence="13">
    <location>
        <begin position="386"/>
        <end position="395"/>
    </location>
</feature>
<keyword evidence="2 13" id="KW-0245">EGF-like domain</keyword>
<feature type="compositionally biased region" description="Basic and acidic residues" evidence="14">
    <location>
        <begin position="772"/>
        <end position="786"/>
    </location>
</feature>
<dbReference type="GeneID" id="115828048"/>
<feature type="compositionally biased region" description="Low complexity" evidence="14">
    <location>
        <begin position="530"/>
        <end position="546"/>
    </location>
</feature>